<gene>
    <name evidence="4" type="ORF">IAB04_02585</name>
</gene>
<feature type="region of interest" description="Disordered" evidence="1">
    <location>
        <begin position="62"/>
        <end position="93"/>
    </location>
</feature>
<sequence>MKERKTKSIENGGFYIALCACILIIALVGYMSSLSSKDEQAPEQQLADNSKTEVYTLPTMQPATAQPATPQPARTAAPATAAPAGASERAVSSTVTDVEDIPHLIAPVKGEVKVEFSGDQLVFNDIVSDWRTHDGVDFTANVNDDVLASGDGVIEDVYSDSLGDCILIDHQNGYKTLYANLADVGDKKAGDEVKKGDVIGKIGETALADFTKEPHLHFEVLADGKNVNPLEYIE</sequence>
<dbReference type="AlphaFoldDB" id="A0A9D1S5P8"/>
<comment type="caution">
    <text evidence="4">The sequence shown here is derived from an EMBL/GenBank/DDBJ whole genome shotgun (WGS) entry which is preliminary data.</text>
</comment>
<dbReference type="PROSITE" id="PS51257">
    <property type="entry name" value="PROKAR_LIPOPROTEIN"/>
    <property type="match status" value="1"/>
</dbReference>
<keyword evidence="2" id="KW-0812">Transmembrane</keyword>
<dbReference type="InterPro" id="IPR050570">
    <property type="entry name" value="Cell_wall_metabolism_enzyme"/>
</dbReference>
<name>A0A9D1S5P8_9FIRM</name>
<dbReference type="InterPro" id="IPR016047">
    <property type="entry name" value="M23ase_b-sheet_dom"/>
</dbReference>
<dbReference type="Pfam" id="PF01551">
    <property type="entry name" value="Peptidase_M23"/>
    <property type="match status" value="1"/>
</dbReference>
<keyword evidence="2" id="KW-0472">Membrane</keyword>
<feature type="compositionally biased region" description="Low complexity" evidence="1">
    <location>
        <begin position="62"/>
        <end position="86"/>
    </location>
</feature>
<dbReference type="SUPFAM" id="SSF51261">
    <property type="entry name" value="Duplicated hybrid motif"/>
    <property type="match status" value="1"/>
</dbReference>
<reference evidence="4" key="2">
    <citation type="journal article" date="2021" name="PeerJ">
        <title>Extensive microbial diversity within the chicken gut microbiome revealed by metagenomics and culture.</title>
        <authorList>
            <person name="Gilroy R."/>
            <person name="Ravi A."/>
            <person name="Getino M."/>
            <person name="Pursley I."/>
            <person name="Horton D.L."/>
            <person name="Alikhan N.F."/>
            <person name="Baker D."/>
            <person name="Gharbi K."/>
            <person name="Hall N."/>
            <person name="Watson M."/>
            <person name="Adriaenssens E.M."/>
            <person name="Foster-Nyarko E."/>
            <person name="Jarju S."/>
            <person name="Secka A."/>
            <person name="Antonio M."/>
            <person name="Oren A."/>
            <person name="Chaudhuri R.R."/>
            <person name="La Ragione R."/>
            <person name="Hildebrand F."/>
            <person name="Pallen M.J."/>
        </authorList>
    </citation>
    <scope>NUCLEOTIDE SEQUENCE</scope>
    <source>
        <strain evidence="4">ChiSjej4B22-9803</strain>
    </source>
</reference>
<dbReference type="CDD" id="cd12797">
    <property type="entry name" value="M23_peptidase"/>
    <property type="match status" value="1"/>
</dbReference>
<dbReference type="InterPro" id="IPR011055">
    <property type="entry name" value="Dup_hybrid_motif"/>
</dbReference>
<evidence type="ECO:0000313" key="4">
    <source>
        <dbReference type="EMBL" id="HIU48229.1"/>
    </source>
</evidence>
<evidence type="ECO:0000313" key="5">
    <source>
        <dbReference type="Proteomes" id="UP000824111"/>
    </source>
</evidence>
<protein>
    <submittedName>
        <fullName evidence="4">M23 family metallopeptidase</fullName>
    </submittedName>
</protein>
<organism evidence="4 5">
    <name type="scientific">Candidatus Avimonoglobus intestinipullorum</name>
    <dbReference type="NCBI Taxonomy" id="2840699"/>
    <lineage>
        <taxon>Bacteria</taxon>
        <taxon>Bacillati</taxon>
        <taxon>Bacillota</taxon>
        <taxon>Clostridia</taxon>
        <taxon>Eubacteriales</taxon>
        <taxon>Candidatus Avimonoglobus</taxon>
    </lineage>
</organism>
<evidence type="ECO:0000259" key="3">
    <source>
        <dbReference type="Pfam" id="PF01551"/>
    </source>
</evidence>
<feature type="domain" description="M23ase beta-sheet core" evidence="3">
    <location>
        <begin position="132"/>
        <end position="229"/>
    </location>
</feature>
<evidence type="ECO:0000256" key="2">
    <source>
        <dbReference type="SAM" id="Phobius"/>
    </source>
</evidence>
<dbReference type="Gene3D" id="2.70.70.10">
    <property type="entry name" value="Glucose Permease (Domain IIA)"/>
    <property type="match status" value="1"/>
</dbReference>
<reference evidence="4" key="1">
    <citation type="submission" date="2020-10" db="EMBL/GenBank/DDBJ databases">
        <authorList>
            <person name="Gilroy R."/>
        </authorList>
    </citation>
    <scope>NUCLEOTIDE SEQUENCE</scope>
    <source>
        <strain evidence="4">ChiSjej4B22-9803</strain>
    </source>
</reference>
<dbReference type="PANTHER" id="PTHR21666">
    <property type="entry name" value="PEPTIDASE-RELATED"/>
    <property type="match status" value="1"/>
</dbReference>
<keyword evidence="2" id="KW-1133">Transmembrane helix</keyword>
<dbReference type="PANTHER" id="PTHR21666:SF270">
    <property type="entry name" value="MUREIN HYDROLASE ACTIVATOR ENVC"/>
    <property type="match status" value="1"/>
</dbReference>
<dbReference type="GO" id="GO:0004222">
    <property type="term" value="F:metalloendopeptidase activity"/>
    <property type="evidence" value="ECO:0007669"/>
    <property type="project" value="TreeGrafter"/>
</dbReference>
<dbReference type="Proteomes" id="UP000824111">
    <property type="component" value="Unassembled WGS sequence"/>
</dbReference>
<dbReference type="EMBL" id="DVND01000066">
    <property type="protein sequence ID" value="HIU48229.1"/>
    <property type="molecule type" value="Genomic_DNA"/>
</dbReference>
<proteinExistence type="predicted"/>
<accession>A0A9D1S5P8</accession>
<feature type="transmembrane region" description="Helical" evidence="2">
    <location>
        <begin position="12"/>
        <end position="31"/>
    </location>
</feature>
<evidence type="ECO:0000256" key="1">
    <source>
        <dbReference type="SAM" id="MobiDB-lite"/>
    </source>
</evidence>